<organism evidence="3 4">
    <name type="scientific">Kalanchoe fedtschenkoi</name>
    <name type="common">Lavender scallops</name>
    <name type="synonym">South American air plant</name>
    <dbReference type="NCBI Taxonomy" id="63787"/>
    <lineage>
        <taxon>Eukaryota</taxon>
        <taxon>Viridiplantae</taxon>
        <taxon>Streptophyta</taxon>
        <taxon>Embryophyta</taxon>
        <taxon>Tracheophyta</taxon>
        <taxon>Spermatophyta</taxon>
        <taxon>Magnoliopsida</taxon>
        <taxon>eudicotyledons</taxon>
        <taxon>Gunneridae</taxon>
        <taxon>Pentapetalae</taxon>
        <taxon>Saxifragales</taxon>
        <taxon>Crassulaceae</taxon>
        <taxon>Kalanchoe</taxon>
    </lineage>
</organism>
<proteinExistence type="predicted"/>
<feature type="transmembrane region" description="Helical" evidence="1">
    <location>
        <begin position="99"/>
        <end position="120"/>
    </location>
</feature>
<dbReference type="AlphaFoldDB" id="A0A7N1A735"/>
<keyword evidence="1" id="KW-1133">Transmembrane helix</keyword>
<evidence type="ECO:0000313" key="3">
    <source>
        <dbReference type="EnsemblPlants" id="Kaladp0779s0011.1.v1.1"/>
    </source>
</evidence>
<feature type="transmembrane region" description="Helical" evidence="1">
    <location>
        <begin position="487"/>
        <end position="509"/>
    </location>
</feature>
<dbReference type="EnsemblPlants" id="Kaladp0779s0011.1.v1.1">
    <property type="protein sequence ID" value="Kaladp0779s0011.1.v1.1"/>
    <property type="gene ID" value="Kaladp0779s0011.v1.1"/>
</dbReference>
<dbReference type="Gramene" id="Kaladp0779s0011.1.v1.1">
    <property type="protein sequence ID" value="Kaladp0779s0011.1.v1.1"/>
    <property type="gene ID" value="Kaladp0779s0011.v1.1"/>
</dbReference>
<feature type="chain" id="PRO_5029906942" evidence="2">
    <location>
        <begin position="23"/>
        <end position="553"/>
    </location>
</feature>
<accession>A0A7N1A735</accession>
<feature type="transmembrane region" description="Helical" evidence="1">
    <location>
        <begin position="141"/>
        <end position="160"/>
    </location>
</feature>
<evidence type="ECO:0000313" key="4">
    <source>
        <dbReference type="Proteomes" id="UP000594263"/>
    </source>
</evidence>
<keyword evidence="2" id="KW-0732">Signal</keyword>
<dbReference type="PANTHER" id="PTHR31414:SF16">
    <property type="entry name" value="TRANSMEMBRANE PROTEIN"/>
    <property type="match status" value="1"/>
</dbReference>
<reference evidence="3" key="1">
    <citation type="submission" date="2021-01" db="UniProtKB">
        <authorList>
            <consortium name="EnsemblPlants"/>
        </authorList>
    </citation>
    <scope>IDENTIFICATION</scope>
</reference>
<feature type="transmembrane region" description="Helical" evidence="1">
    <location>
        <begin position="250"/>
        <end position="270"/>
    </location>
</feature>
<dbReference type="PANTHER" id="PTHR31414">
    <property type="entry name" value="TRANSMEMBRANE PROTEIN DDB_G0292058"/>
    <property type="match status" value="1"/>
</dbReference>
<protein>
    <submittedName>
        <fullName evidence="3">Uncharacterized protein</fullName>
    </submittedName>
</protein>
<evidence type="ECO:0000256" key="2">
    <source>
        <dbReference type="SAM" id="SignalP"/>
    </source>
</evidence>
<evidence type="ECO:0000256" key="1">
    <source>
        <dbReference type="SAM" id="Phobius"/>
    </source>
</evidence>
<feature type="signal peptide" evidence="2">
    <location>
        <begin position="1"/>
        <end position="22"/>
    </location>
</feature>
<feature type="transmembrane region" description="Helical" evidence="1">
    <location>
        <begin position="277"/>
        <end position="301"/>
    </location>
</feature>
<keyword evidence="4" id="KW-1185">Reference proteome</keyword>
<name>A0A7N1A735_KALFE</name>
<sequence>MTFSLLLLVSLLASSSSVLVSAKGSSDYPISVFGRQSSGTWMGGLAVAPSPQPDSPQQVLVLAADRTKRPDILRGFKSYRNGWNITDTHYWSSVGFTGAAGFILAFLWCVLFGLVLSARLCCGWRMKLDGEVTPKAQRTTLILLILFTSAAAIGCILLSIGQDEFHNEVLDTLKYVVNQSDYAVQTLRNVTEYLNLAKSISVAQVFIPSDVMDDIDKLDVRLNYAAYQLQEKTYDNARKIKKVFNLVKTALIVVAAVMLLLALIGLVLSLCGHHHSIYIFIVSGWLLVTVTFILCAVFMILHNAVSDTCVAMEQWVDNPQAESSLSNILPCVDQQTTNQTLYKSKVVVNDIVNVVNQFIYTYANTYQSGGNSLFYNQSGPLLPPLCYPYDGNMQERQCTSQEVSSQDASQVWENYVCQVSATTGLCTTPGRLTPDIYTQMVAAANESHALDHYAPVMLDLQNCNFVRDAFQGITTRFCPPLGRYLKLIEAGLGLISAGVMLCLFLWTFFANRPRREEAFANSCLPIKSFGRRHTVTGSNPTVSNFLSPPSTVP</sequence>
<keyword evidence="1" id="KW-0812">Transmembrane</keyword>
<dbReference type="Proteomes" id="UP000594263">
    <property type="component" value="Unplaced"/>
</dbReference>
<dbReference type="OMA" id="TSRYCPP"/>
<keyword evidence="1" id="KW-0472">Membrane</keyword>
<dbReference type="GO" id="GO:0016020">
    <property type="term" value="C:membrane"/>
    <property type="evidence" value="ECO:0007669"/>
    <property type="project" value="TreeGrafter"/>
</dbReference>
<dbReference type="InterPro" id="IPR040283">
    <property type="entry name" value="DDB_G0292058-like"/>
</dbReference>